<dbReference type="PANTHER" id="PTHR47784">
    <property type="entry name" value="STEROL UPTAKE CONTROL PROTEIN 2"/>
    <property type="match status" value="1"/>
</dbReference>
<feature type="compositionally biased region" description="Basic residues" evidence="2">
    <location>
        <begin position="74"/>
        <end position="86"/>
    </location>
</feature>
<dbReference type="InterPro" id="IPR053157">
    <property type="entry name" value="Sterol_Uptake_Regulator"/>
</dbReference>
<organism evidence="4 5">
    <name type="scientific">Ascobolus immersus RN42</name>
    <dbReference type="NCBI Taxonomy" id="1160509"/>
    <lineage>
        <taxon>Eukaryota</taxon>
        <taxon>Fungi</taxon>
        <taxon>Dikarya</taxon>
        <taxon>Ascomycota</taxon>
        <taxon>Pezizomycotina</taxon>
        <taxon>Pezizomycetes</taxon>
        <taxon>Pezizales</taxon>
        <taxon>Ascobolaceae</taxon>
        <taxon>Ascobolus</taxon>
    </lineage>
</organism>
<accession>A0A3N4I2Z0</accession>
<evidence type="ECO:0000256" key="2">
    <source>
        <dbReference type="SAM" id="MobiDB-lite"/>
    </source>
</evidence>
<dbReference type="SMART" id="SM00066">
    <property type="entry name" value="GAL4"/>
    <property type="match status" value="1"/>
</dbReference>
<protein>
    <recommendedName>
        <fullName evidence="3">Zn(2)-C6 fungal-type domain-containing protein</fullName>
    </recommendedName>
</protein>
<keyword evidence="1" id="KW-0539">Nucleus</keyword>
<reference evidence="4 5" key="1">
    <citation type="journal article" date="2018" name="Nat. Ecol. Evol.">
        <title>Pezizomycetes genomes reveal the molecular basis of ectomycorrhizal truffle lifestyle.</title>
        <authorList>
            <person name="Murat C."/>
            <person name="Payen T."/>
            <person name="Noel B."/>
            <person name="Kuo A."/>
            <person name="Morin E."/>
            <person name="Chen J."/>
            <person name="Kohler A."/>
            <person name="Krizsan K."/>
            <person name="Balestrini R."/>
            <person name="Da Silva C."/>
            <person name="Montanini B."/>
            <person name="Hainaut M."/>
            <person name="Levati E."/>
            <person name="Barry K.W."/>
            <person name="Belfiori B."/>
            <person name="Cichocki N."/>
            <person name="Clum A."/>
            <person name="Dockter R.B."/>
            <person name="Fauchery L."/>
            <person name="Guy J."/>
            <person name="Iotti M."/>
            <person name="Le Tacon F."/>
            <person name="Lindquist E.A."/>
            <person name="Lipzen A."/>
            <person name="Malagnac F."/>
            <person name="Mello A."/>
            <person name="Molinier V."/>
            <person name="Miyauchi S."/>
            <person name="Poulain J."/>
            <person name="Riccioni C."/>
            <person name="Rubini A."/>
            <person name="Sitrit Y."/>
            <person name="Splivallo R."/>
            <person name="Traeger S."/>
            <person name="Wang M."/>
            <person name="Zifcakova L."/>
            <person name="Wipf D."/>
            <person name="Zambonelli A."/>
            <person name="Paolocci F."/>
            <person name="Nowrousian M."/>
            <person name="Ottonello S."/>
            <person name="Baldrian P."/>
            <person name="Spatafora J.W."/>
            <person name="Henrissat B."/>
            <person name="Nagy L.G."/>
            <person name="Aury J.M."/>
            <person name="Wincker P."/>
            <person name="Grigoriev I.V."/>
            <person name="Bonfante P."/>
            <person name="Martin F.M."/>
        </authorList>
    </citation>
    <scope>NUCLEOTIDE SEQUENCE [LARGE SCALE GENOMIC DNA]</scope>
    <source>
        <strain evidence="4 5">RN42</strain>
    </source>
</reference>
<dbReference type="Pfam" id="PF00172">
    <property type="entry name" value="Zn_clus"/>
    <property type="match status" value="1"/>
</dbReference>
<evidence type="ECO:0000256" key="1">
    <source>
        <dbReference type="ARBA" id="ARBA00023242"/>
    </source>
</evidence>
<dbReference type="EMBL" id="ML119709">
    <property type="protein sequence ID" value="RPA78591.1"/>
    <property type="molecule type" value="Genomic_DNA"/>
</dbReference>
<feature type="region of interest" description="Disordered" evidence="2">
    <location>
        <begin position="1"/>
        <end position="89"/>
    </location>
</feature>
<evidence type="ECO:0000313" key="4">
    <source>
        <dbReference type="EMBL" id="RPA78591.1"/>
    </source>
</evidence>
<dbReference type="AlphaFoldDB" id="A0A3N4I2Z0"/>
<proteinExistence type="predicted"/>
<evidence type="ECO:0000259" key="3">
    <source>
        <dbReference type="PROSITE" id="PS50048"/>
    </source>
</evidence>
<gene>
    <name evidence="4" type="ORF">BJ508DRAFT_416466</name>
</gene>
<dbReference type="GO" id="GO:0001228">
    <property type="term" value="F:DNA-binding transcription activator activity, RNA polymerase II-specific"/>
    <property type="evidence" value="ECO:0007669"/>
    <property type="project" value="TreeGrafter"/>
</dbReference>
<feature type="compositionally biased region" description="Basic and acidic residues" evidence="2">
    <location>
        <begin position="9"/>
        <end position="22"/>
    </location>
</feature>
<dbReference type="PROSITE" id="PS00463">
    <property type="entry name" value="ZN2_CY6_FUNGAL_1"/>
    <property type="match status" value="1"/>
</dbReference>
<keyword evidence="5" id="KW-1185">Reference proteome</keyword>
<sequence length="531" mass="59494">MGAEFLPSKMEEDRDYPIKQEDQESGSSSTSESARRLNNKLAIRKAARASEESTSSSGSVASSSTHEPADGKRSKLTRKSHTKSRKGCGNCKNRRIKCDETKPSCNKCMRQGIDCDYQFQWSSGSSDQLSIRSNSRSRSFSPYSGSHRGSFGGWVAFPEADFYPAGTTFEDTLDIQLMAQYTSQTFKTLAYPDIDGSKREIFQQWIPQLAAQHSYLKHALLAVTGEHIISQNRLSPQWIARTSEHLDACLREFRTELLSSAALQPNNLQALFVTSRIIVILAFTTKMPQIDIQNITPADSIAAQIWVSNVVSMIVSGLRSILNRITQRIHETAAINEAQRRATALITGSSRDTSPESVDGEVIHTAPAPTHIQDPLIHHTYSIGSIFEWRGEDLTHQFEALRYLCQHDPPRDMPDLANPPPDLEPPRVDPGFECLSHFLDPLIRRMRNETQPEVNMVLKSSADANGRFVSNLQAGGWRERVVLTWVQTVVERMTGPVWWMGNWNERHACTIAMKRALEREGHGGWVAGVLE</sequence>
<dbReference type="SUPFAM" id="SSF57701">
    <property type="entry name" value="Zn2/Cys6 DNA-binding domain"/>
    <property type="match status" value="1"/>
</dbReference>
<dbReference type="CDD" id="cd00067">
    <property type="entry name" value="GAL4"/>
    <property type="match status" value="1"/>
</dbReference>
<feature type="domain" description="Zn(2)-C6 fungal-type" evidence="3">
    <location>
        <begin position="87"/>
        <end position="117"/>
    </location>
</feature>
<dbReference type="InterPro" id="IPR001138">
    <property type="entry name" value="Zn2Cys6_DnaBD"/>
</dbReference>
<dbReference type="GO" id="GO:0008270">
    <property type="term" value="F:zinc ion binding"/>
    <property type="evidence" value="ECO:0007669"/>
    <property type="project" value="InterPro"/>
</dbReference>
<dbReference type="PANTHER" id="PTHR47784:SF5">
    <property type="entry name" value="STEROL UPTAKE CONTROL PROTEIN 2"/>
    <property type="match status" value="1"/>
</dbReference>
<feature type="compositionally biased region" description="Low complexity" evidence="2">
    <location>
        <begin position="52"/>
        <end position="64"/>
    </location>
</feature>
<name>A0A3N4I2Z0_ASCIM</name>
<dbReference type="InterPro" id="IPR036864">
    <property type="entry name" value="Zn2-C6_fun-type_DNA-bd_sf"/>
</dbReference>
<dbReference type="PROSITE" id="PS50048">
    <property type="entry name" value="ZN2_CY6_FUNGAL_2"/>
    <property type="match status" value="1"/>
</dbReference>
<dbReference type="Gene3D" id="4.10.240.10">
    <property type="entry name" value="Zn(2)-C6 fungal-type DNA-binding domain"/>
    <property type="match status" value="1"/>
</dbReference>
<dbReference type="Proteomes" id="UP000275078">
    <property type="component" value="Unassembled WGS sequence"/>
</dbReference>
<dbReference type="OrthoDB" id="5350673at2759"/>
<evidence type="ECO:0000313" key="5">
    <source>
        <dbReference type="Proteomes" id="UP000275078"/>
    </source>
</evidence>